<name>A0ABS8Q720_9BURK</name>
<proteinExistence type="predicted"/>
<reference evidence="1" key="1">
    <citation type="submission" date="2021-11" db="EMBL/GenBank/DDBJ databases">
        <title>The complete genome of Massilia sp sp. G4R7.</title>
        <authorList>
            <person name="Liu L."/>
            <person name="Yue J."/>
            <person name="Yuan J."/>
            <person name="Yang F."/>
            <person name="Li L."/>
        </authorList>
    </citation>
    <scope>NUCLEOTIDE SEQUENCE</scope>
    <source>
        <strain evidence="1">G4R7</strain>
    </source>
</reference>
<dbReference type="Proteomes" id="UP001179361">
    <property type="component" value="Unassembled WGS sequence"/>
</dbReference>
<evidence type="ECO:0000313" key="2">
    <source>
        <dbReference type="Proteomes" id="UP001179361"/>
    </source>
</evidence>
<gene>
    <name evidence="1" type="ORF">LQ564_14625</name>
</gene>
<dbReference type="RefSeq" id="WP_231058830.1">
    <property type="nucleotide sequence ID" value="NZ_JAJNOC010000004.1"/>
</dbReference>
<evidence type="ECO:0000313" key="1">
    <source>
        <dbReference type="EMBL" id="MCD2517547.1"/>
    </source>
</evidence>
<protein>
    <submittedName>
        <fullName evidence="1">Uncharacterized protein</fullName>
    </submittedName>
</protein>
<keyword evidence="2" id="KW-1185">Reference proteome</keyword>
<organism evidence="1 2">
    <name type="scientific">Massilia phyllostachyos</name>
    <dbReference type="NCBI Taxonomy" id="2898585"/>
    <lineage>
        <taxon>Bacteria</taxon>
        <taxon>Pseudomonadati</taxon>
        <taxon>Pseudomonadota</taxon>
        <taxon>Betaproteobacteria</taxon>
        <taxon>Burkholderiales</taxon>
        <taxon>Oxalobacteraceae</taxon>
        <taxon>Telluria group</taxon>
        <taxon>Massilia</taxon>
    </lineage>
</organism>
<sequence length="236" mass="27310">MDQKVPADWKALAYLRPAVVLDRLRRIATSGMLTGLPEDVQNLRRRDLHQFLEGRQAALFCHGVGRALGVEVTFALCEKDDYDFIATYRQGDAQIFVPVQLKELVPLQRNRKADLQSLLDSVSRKYPTSKDLVVAIHINRDITDLRTEELRLPRGVGELWFFGARDHTQQRWMIVGDLLRNPNLVREFNYPRPQSYIWQQKLDGLYGQRNVSWVARSVGSDFYYSVARAAFVFLRS</sequence>
<accession>A0ABS8Q720</accession>
<dbReference type="EMBL" id="JAJNOC010000004">
    <property type="protein sequence ID" value="MCD2517547.1"/>
    <property type="molecule type" value="Genomic_DNA"/>
</dbReference>
<comment type="caution">
    <text evidence="1">The sequence shown here is derived from an EMBL/GenBank/DDBJ whole genome shotgun (WGS) entry which is preliminary data.</text>
</comment>